<dbReference type="EMBL" id="LAZR01052765">
    <property type="protein sequence ID" value="KKK82237.1"/>
    <property type="molecule type" value="Genomic_DNA"/>
</dbReference>
<sequence>PLGLVRPKLIAEQQRTSTNLGFTNFILFLV</sequence>
<protein>
    <submittedName>
        <fullName evidence="1">Uncharacterized protein</fullName>
    </submittedName>
</protein>
<accession>A0A0F8YLG5</accession>
<reference evidence="1" key="1">
    <citation type="journal article" date="2015" name="Nature">
        <title>Complex archaea that bridge the gap between prokaryotes and eukaryotes.</title>
        <authorList>
            <person name="Spang A."/>
            <person name="Saw J.H."/>
            <person name="Jorgensen S.L."/>
            <person name="Zaremba-Niedzwiedzka K."/>
            <person name="Martijn J."/>
            <person name="Lind A.E."/>
            <person name="van Eijk R."/>
            <person name="Schleper C."/>
            <person name="Guy L."/>
            <person name="Ettema T.J."/>
        </authorList>
    </citation>
    <scope>NUCLEOTIDE SEQUENCE</scope>
</reference>
<evidence type="ECO:0000313" key="1">
    <source>
        <dbReference type="EMBL" id="KKK82237.1"/>
    </source>
</evidence>
<name>A0A0F8YLG5_9ZZZZ</name>
<organism evidence="1">
    <name type="scientific">marine sediment metagenome</name>
    <dbReference type="NCBI Taxonomy" id="412755"/>
    <lineage>
        <taxon>unclassified sequences</taxon>
        <taxon>metagenomes</taxon>
        <taxon>ecological metagenomes</taxon>
    </lineage>
</organism>
<feature type="non-terminal residue" evidence="1">
    <location>
        <position position="1"/>
    </location>
</feature>
<proteinExistence type="predicted"/>
<dbReference type="AlphaFoldDB" id="A0A0F8YLG5"/>
<comment type="caution">
    <text evidence="1">The sequence shown here is derived from an EMBL/GenBank/DDBJ whole genome shotgun (WGS) entry which is preliminary data.</text>
</comment>
<gene>
    <name evidence="1" type="ORF">LCGC14_2805430</name>
</gene>